<evidence type="ECO:0000313" key="4">
    <source>
        <dbReference type="RefSeq" id="XP_022827701.1"/>
    </source>
</evidence>
<dbReference type="GO" id="GO:0016020">
    <property type="term" value="C:membrane"/>
    <property type="evidence" value="ECO:0007669"/>
    <property type="project" value="TreeGrafter"/>
</dbReference>
<dbReference type="InterPro" id="IPR012464">
    <property type="entry name" value="DUF1676"/>
</dbReference>
<dbReference type="Proteomes" id="UP000301870">
    <property type="component" value="Chromosome 24"/>
</dbReference>
<organism evidence="3 4">
    <name type="scientific">Spodoptera litura</name>
    <name type="common">Asian cotton leafworm</name>
    <dbReference type="NCBI Taxonomy" id="69820"/>
    <lineage>
        <taxon>Eukaryota</taxon>
        <taxon>Metazoa</taxon>
        <taxon>Ecdysozoa</taxon>
        <taxon>Arthropoda</taxon>
        <taxon>Hexapoda</taxon>
        <taxon>Insecta</taxon>
        <taxon>Pterygota</taxon>
        <taxon>Neoptera</taxon>
        <taxon>Endopterygota</taxon>
        <taxon>Lepidoptera</taxon>
        <taxon>Glossata</taxon>
        <taxon>Ditrysia</taxon>
        <taxon>Noctuoidea</taxon>
        <taxon>Noctuidae</taxon>
        <taxon>Amphipyrinae</taxon>
        <taxon>Spodoptera</taxon>
    </lineage>
</organism>
<dbReference type="PROSITE" id="PS51257">
    <property type="entry name" value="PROKAR_LIPOPROTEIN"/>
    <property type="match status" value="1"/>
</dbReference>
<keyword evidence="3" id="KW-1185">Reference proteome</keyword>
<name>A0A9J7EBC1_SPOLT</name>
<dbReference type="PANTHER" id="PTHR21879">
    <property type="entry name" value="FI03362P-RELATED-RELATED"/>
    <property type="match status" value="1"/>
</dbReference>
<evidence type="ECO:0000256" key="1">
    <source>
        <dbReference type="SAM" id="Phobius"/>
    </source>
</evidence>
<proteinExistence type="predicted"/>
<dbReference type="GeneID" id="111357306"/>
<dbReference type="KEGG" id="sliu:111357306"/>
<keyword evidence="1" id="KW-0812">Transmembrane</keyword>
<feature type="signal peptide" evidence="2">
    <location>
        <begin position="1"/>
        <end position="17"/>
    </location>
</feature>
<sequence>MRVLCLFLIVAVVACSAAPGASNEEDGKIELFSGVAIEKDAAGEEKLNVKFEPGELREAARTFEEARGKIKKYTPLIAGIGVKVLAVAGLLFGGLTLLVTKALVVAKLAFVVAAALGIQKLLSGGGLNNISGKNDLEFDSQLAGFQSSQQWTSPTASAATYPYARSSNIANDANDLAYKSQISS</sequence>
<dbReference type="PANTHER" id="PTHR21879:SF17">
    <property type="entry name" value="LD24139P"/>
    <property type="match status" value="1"/>
</dbReference>
<accession>A0A9J7EBC1</accession>
<dbReference type="Pfam" id="PF07898">
    <property type="entry name" value="DUF1676"/>
    <property type="match status" value="1"/>
</dbReference>
<dbReference type="AlphaFoldDB" id="A0A9J7EBC1"/>
<feature type="transmembrane region" description="Helical" evidence="1">
    <location>
        <begin position="76"/>
        <end position="99"/>
    </location>
</feature>
<gene>
    <name evidence="4" type="primary">LOC111357306</name>
</gene>
<dbReference type="RefSeq" id="XP_022827701.1">
    <property type="nucleotide sequence ID" value="XM_022971933.1"/>
</dbReference>
<feature type="chain" id="PRO_5039942817" evidence="2">
    <location>
        <begin position="18"/>
        <end position="184"/>
    </location>
</feature>
<keyword evidence="1" id="KW-1133">Transmembrane helix</keyword>
<keyword evidence="2" id="KW-0732">Signal</keyword>
<protein>
    <submittedName>
        <fullName evidence="4">Uncharacterized protein LOC111357306 isoform X1</fullName>
    </submittedName>
</protein>
<keyword evidence="1" id="KW-0472">Membrane</keyword>
<reference evidence="4" key="1">
    <citation type="submission" date="2025-08" db="UniProtKB">
        <authorList>
            <consortium name="RefSeq"/>
        </authorList>
    </citation>
    <scope>IDENTIFICATION</scope>
    <source>
        <strain evidence="4">Ishihara</strain>
        <tissue evidence="4">Whole body</tissue>
    </source>
</reference>
<dbReference type="OrthoDB" id="8191402at2759"/>
<evidence type="ECO:0000256" key="2">
    <source>
        <dbReference type="SAM" id="SignalP"/>
    </source>
</evidence>
<evidence type="ECO:0000313" key="3">
    <source>
        <dbReference type="Proteomes" id="UP000301870"/>
    </source>
</evidence>